<dbReference type="Pfam" id="PF04388">
    <property type="entry name" value="Hamartin"/>
    <property type="match status" value="2"/>
</dbReference>
<gene>
    <name evidence="2" type="primary">LOC100187265</name>
</gene>
<dbReference type="GO" id="GO:0008285">
    <property type="term" value="P:negative regulation of cell population proliferation"/>
    <property type="evidence" value="ECO:0000318"/>
    <property type="project" value="GO_Central"/>
</dbReference>
<keyword evidence="1" id="KW-0175">Coiled coil</keyword>
<reference evidence="3" key="1">
    <citation type="journal article" date="2002" name="Science">
        <title>The draft genome of Ciona intestinalis: insights into chordate and vertebrate origins.</title>
        <authorList>
            <person name="Dehal P."/>
            <person name="Satou Y."/>
            <person name="Campbell R.K."/>
            <person name="Chapman J."/>
            <person name="Degnan B."/>
            <person name="De Tomaso A."/>
            <person name="Davidson B."/>
            <person name="Di Gregorio A."/>
            <person name="Gelpke M."/>
            <person name="Goodstein D.M."/>
            <person name="Harafuji N."/>
            <person name="Hastings K.E."/>
            <person name="Ho I."/>
            <person name="Hotta K."/>
            <person name="Huang W."/>
            <person name="Kawashima T."/>
            <person name="Lemaire P."/>
            <person name="Martinez D."/>
            <person name="Meinertzhagen I.A."/>
            <person name="Necula S."/>
            <person name="Nonaka M."/>
            <person name="Putnam N."/>
            <person name="Rash S."/>
            <person name="Saiga H."/>
            <person name="Satake M."/>
            <person name="Terry A."/>
            <person name="Yamada L."/>
            <person name="Wang H.G."/>
            <person name="Awazu S."/>
            <person name="Azumi K."/>
            <person name="Boore J."/>
            <person name="Branno M."/>
            <person name="Chin-Bow S."/>
            <person name="DeSantis R."/>
            <person name="Doyle S."/>
            <person name="Francino P."/>
            <person name="Keys D.N."/>
            <person name="Haga S."/>
            <person name="Hayashi H."/>
            <person name="Hino K."/>
            <person name="Imai K.S."/>
            <person name="Inaba K."/>
            <person name="Kano S."/>
            <person name="Kobayashi K."/>
            <person name="Kobayashi M."/>
            <person name="Lee B.I."/>
            <person name="Makabe K.W."/>
            <person name="Manohar C."/>
            <person name="Matassi G."/>
            <person name="Medina M."/>
            <person name="Mochizuki Y."/>
            <person name="Mount S."/>
            <person name="Morishita T."/>
            <person name="Miura S."/>
            <person name="Nakayama A."/>
            <person name="Nishizaka S."/>
            <person name="Nomoto H."/>
            <person name="Ohta F."/>
            <person name="Oishi K."/>
            <person name="Rigoutsos I."/>
            <person name="Sano M."/>
            <person name="Sasaki A."/>
            <person name="Sasakura Y."/>
            <person name="Shoguchi E."/>
            <person name="Shin-i T."/>
            <person name="Spagnuolo A."/>
            <person name="Stainier D."/>
            <person name="Suzuki M.M."/>
            <person name="Tassy O."/>
            <person name="Takatori N."/>
            <person name="Tokuoka M."/>
            <person name="Yagi K."/>
            <person name="Yoshizaki F."/>
            <person name="Wada S."/>
            <person name="Zhang C."/>
            <person name="Hyatt P.D."/>
            <person name="Larimer F."/>
            <person name="Detter C."/>
            <person name="Doggett N."/>
            <person name="Glavina T."/>
            <person name="Hawkins T."/>
            <person name="Richardson P."/>
            <person name="Lucas S."/>
            <person name="Kohara Y."/>
            <person name="Levine M."/>
            <person name="Satoh N."/>
            <person name="Rokhsar D.S."/>
        </authorList>
    </citation>
    <scope>NUCLEOTIDE SEQUENCE [LARGE SCALE GENOMIC DNA]</scope>
</reference>
<dbReference type="HOGENOM" id="CLU_011546_0_0_1"/>
<dbReference type="AlphaFoldDB" id="F6ZQG8"/>
<dbReference type="Ensembl" id="ENSCINT00000009399.3">
    <property type="protein sequence ID" value="ENSCINP00000009399.3"/>
    <property type="gene ID" value="ENSCING00000004555.3"/>
</dbReference>
<dbReference type="PANTHER" id="PTHR15154">
    <property type="entry name" value="HAMARTIN"/>
    <property type="match status" value="1"/>
</dbReference>
<evidence type="ECO:0000313" key="3">
    <source>
        <dbReference type="Proteomes" id="UP000008144"/>
    </source>
</evidence>
<dbReference type="GeneTree" id="ENSGT00390000014148"/>
<dbReference type="OMA" id="PEPYEFI"/>
<dbReference type="Proteomes" id="UP000008144">
    <property type="component" value="Unassembled WGS sequence"/>
</dbReference>
<dbReference type="InParanoid" id="F6ZQG8"/>
<evidence type="ECO:0000313" key="2">
    <source>
        <dbReference type="Ensembl" id="ENSCINP00000009399.3"/>
    </source>
</evidence>
<dbReference type="GO" id="GO:0032007">
    <property type="term" value="P:negative regulation of TOR signaling"/>
    <property type="evidence" value="ECO:0000318"/>
    <property type="project" value="GO_Central"/>
</dbReference>
<reference evidence="2" key="3">
    <citation type="submission" date="2025-09" db="UniProtKB">
        <authorList>
            <consortium name="Ensembl"/>
        </authorList>
    </citation>
    <scope>IDENTIFICATION</scope>
</reference>
<dbReference type="STRING" id="7719.ENSCINP00000009399"/>
<dbReference type="PANTHER" id="PTHR15154:SF2">
    <property type="entry name" value="HAMARTIN"/>
    <property type="match status" value="1"/>
</dbReference>
<organism evidence="2 3">
    <name type="scientific">Ciona intestinalis</name>
    <name type="common">Transparent sea squirt</name>
    <name type="synonym">Ascidia intestinalis</name>
    <dbReference type="NCBI Taxonomy" id="7719"/>
    <lineage>
        <taxon>Eukaryota</taxon>
        <taxon>Metazoa</taxon>
        <taxon>Chordata</taxon>
        <taxon>Tunicata</taxon>
        <taxon>Ascidiacea</taxon>
        <taxon>Phlebobranchia</taxon>
        <taxon>Cionidae</taxon>
        <taxon>Ciona</taxon>
    </lineage>
</organism>
<accession>F6ZQG8</accession>
<dbReference type="GO" id="GO:0051726">
    <property type="term" value="P:regulation of cell cycle"/>
    <property type="evidence" value="ECO:0000318"/>
    <property type="project" value="GO_Central"/>
</dbReference>
<keyword evidence="3" id="KW-1185">Reference proteome</keyword>
<name>F6ZQG8_CIOIN</name>
<protein>
    <submittedName>
        <fullName evidence="2">Hamartin</fullName>
    </submittedName>
</protein>
<sequence>MASSLSGHLDMAEIYQLLDSTDLSVLEQTTALVRDNLGSVREPWLLHGLVDYYIQSGNIIARNLLCMVRQHQHKMLMNKMDDYLQKVSTRFKALCLFGHIVRSEPIWTPLIISTRPFQTVLKCLQVDTDLPTITSALYTVATLLPKVASQLSTYLQSLFRIYVRLVSWHTLKPAGANEANLIHLHTAVYALFLCLYGMFPCSFIKFLQQYYRGTSEKEKSRIFENSVQPMLDHVRLHPRIITDSSDAEISSDRWRKLEGPEIIADINRISLDATENSAFSAALNISHTTRTSSSDTAPVFALKPRRSLSESGEFCDLCSPFQNFGEVLKCGFNRILLFYERCVESLWSPSVAIGLSTPPPSRKMSPTISSSKLNEPFKFSAEISKVNCAKTVSFSFIHQYSHFSSNVDERPVQEESVASRPSTLSMANVDGFIPNRPHQTASATSTPLKHFLPSLVVSSPRNVKLFYKLAAIRNKIIYLWKCTSFPPNINYSSPKKEKDDMKNQNLETKVQKDSSQPSNLIKTKLHILSQTDAGTEADEAFVDVSCSNIANCGGEDAMTLFSPGLQPADGETVKTTKQQSKAYLNGNLRRSDHDFEVEVFDSAQKVLNLPNTSRYIEKSPNELLDLHVQLLADAYMKYKDRISIPSNKEMDWRPMIDSSSCTAADAAYLRSQVLQMHCVMLYERHRREQHVLRARKLQRKVYDTEALEETNQNLKFQVGEMEKEIQGLRLSEKVNREKVRFRLVLLNIKTYVINECYNYCLLQMMDNEKLFNEKEKLLEEKVKCLTSEVKQLNMENQALNEGLCITDNLVDAVTTGLLDHQTVKNECQQMRKQLLMRATVNNKLLDDLQFKRPSATIIKVTNLESELEEAREHFMQTHYTKVDFLTAQVKQLQSDVNKKEDFLVEQKKYLEDVKSLARVQIHAMEAKYTAQRHISQRLEIQVLELYSKL</sequence>
<reference evidence="2" key="2">
    <citation type="submission" date="2025-08" db="UniProtKB">
        <authorList>
            <consortium name="Ensembl"/>
        </authorList>
    </citation>
    <scope>IDENTIFICATION</scope>
</reference>
<evidence type="ECO:0000256" key="1">
    <source>
        <dbReference type="SAM" id="Coils"/>
    </source>
</evidence>
<dbReference type="FunCoup" id="F6ZQG8">
    <property type="interactions" value="65"/>
</dbReference>
<proteinExistence type="predicted"/>
<feature type="coiled-coil region" evidence="1">
    <location>
        <begin position="775"/>
        <end position="802"/>
    </location>
</feature>
<dbReference type="GO" id="GO:0033596">
    <property type="term" value="C:TSC1-TSC2 complex"/>
    <property type="evidence" value="ECO:0000318"/>
    <property type="project" value="GO_Central"/>
</dbReference>
<dbReference type="InterPro" id="IPR007483">
    <property type="entry name" value="Hamartin"/>
</dbReference>